<keyword evidence="10" id="KW-1185">Reference proteome</keyword>
<reference evidence="9 10" key="1">
    <citation type="submission" date="2019-03" db="EMBL/GenBank/DDBJ databases">
        <title>Genomic Encyclopedia of Type Strains, Phase IV (KMG-IV): sequencing the most valuable type-strain genomes for metagenomic binning, comparative biology and taxonomic classification.</title>
        <authorList>
            <person name="Goeker M."/>
        </authorList>
    </citation>
    <scope>NUCLEOTIDE SEQUENCE [LARGE SCALE GENOMIC DNA]</scope>
    <source>
        <strain evidence="9 10">DSM 100055</strain>
    </source>
</reference>
<dbReference type="EMBL" id="SOBG01000002">
    <property type="protein sequence ID" value="TDT71913.1"/>
    <property type="molecule type" value="Genomic_DNA"/>
</dbReference>
<protein>
    <recommendedName>
        <fullName evidence="5">Exodeoxyribonuclease 7 large subunit</fullName>
        <ecNumber evidence="5">3.1.11.6</ecNumber>
    </recommendedName>
    <alternativeName>
        <fullName evidence="5">Exodeoxyribonuclease VII large subunit</fullName>
        <shortName evidence="5">Exonuclease VII large subunit</shortName>
    </alternativeName>
</protein>
<evidence type="ECO:0000256" key="4">
    <source>
        <dbReference type="ARBA" id="ARBA00022839"/>
    </source>
</evidence>
<dbReference type="EC" id="3.1.11.6" evidence="5"/>
<comment type="function">
    <text evidence="5">Bidirectionally degrades single-stranded DNA into large acid-insoluble oligonucleotides, which are then degraded further into small acid-soluble oligonucleotides.</text>
</comment>
<evidence type="ECO:0000256" key="3">
    <source>
        <dbReference type="ARBA" id="ARBA00022801"/>
    </source>
</evidence>
<keyword evidence="2 5" id="KW-0540">Nuclease</keyword>
<evidence type="ECO:0000256" key="2">
    <source>
        <dbReference type="ARBA" id="ARBA00022722"/>
    </source>
</evidence>
<dbReference type="Proteomes" id="UP000294678">
    <property type="component" value="Unassembled WGS sequence"/>
</dbReference>
<dbReference type="Pfam" id="PF13742">
    <property type="entry name" value="tRNA_anti_2"/>
    <property type="match status" value="1"/>
</dbReference>
<dbReference type="CDD" id="cd04489">
    <property type="entry name" value="ExoVII_LU_OBF"/>
    <property type="match status" value="1"/>
</dbReference>
<name>A0AA46DZU6_9FUSO</name>
<gene>
    <name evidence="5" type="primary">xseA</name>
    <name evidence="9" type="ORF">EV215_0605</name>
</gene>
<dbReference type="PANTHER" id="PTHR30008:SF0">
    <property type="entry name" value="EXODEOXYRIBONUCLEASE 7 LARGE SUBUNIT"/>
    <property type="match status" value="1"/>
</dbReference>
<dbReference type="GO" id="GO:0003676">
    <property type="term" value="F:nucleic acid binding"/>
    <property type="evidence" value="ECO:0007669"/>
    <property type="project" value="InterPro"/>
</dbReference>
<evidence type="ECO:0000256" key="5">
    <source>
        <dbReference type="HAMAP-Rule" id="MF_00378"/>
    </source>
</evidence>
<organism evidence="9 10">
    <name type="scientific">Hypnocyclicus thermotrophus</name>
    <dbReference type="NCBI Taxonomy" id="1627895"/>
    <lineage>
        <taxon>Bacteria</taxon>
        <taxon>Fusobacteriati</taxon>
        <taxon>Fusobacteriota</taxon>
        <taxon>Fusobacteriia</taxon>
        <taxon>Fusobacteriales</taxon>
        <taxon>Fusobacteriaceae</taxon>
        <taxon>Hypnocyclicus</taxon>
    </lineage>
</organism>
<dbReference type="InterPro" id="IPR025824">
    <property type="entry name" value="OB-fold_nuc-bd_dom"/>
</dbReference>
<keyword evidence="4 5" id="KW-0269">Exonuclease</keyword>
<dbReference type="GO" id="GO:0006308">
    <property type="term" value="P:DNA catabolic process"/>
    <property type="evidence" value="ECO:0007669"/>
    <property type="project" value="UniProtKB-UniRule"/>
</dbReference>
<feature type="domain" description="OB-fold nucleic acid binding" evidence="8">
    <location>
        <begin position="9"/>
        <end position="103"/>
    </location>
</feature>
<comment type="caution">
    <text evidence="9">The sequence shown here is derived from an EMBL/GenBank/DDBJ whole genome shotgun (WGS) entry which is preliminary data.</text>
</comment>
<dbReference type="InterPro" id="IPR020579">
    <property type="entry name" value="Exonuc_VII_lsu_C"/>
</dbReference>
<dbReference type="Pfam" id="PF02601">
    <property type="entry name" value="Exonuc_VII_L"/>
    <property type="match status" value="1"/>
</dbReference>
<comment type="subunit">
    <text evidence="5">Heterooligomer composed of large and small subunits.</text>
</comment>
<dbReference type="GO" id="GO:0009318">
    <property type="term" value="C:exodeoxyribonuclease VII complex"/>
    <property type="evidence" value="ECO:0007669"/>
    <property type="project" value="UniProtKB-UniRule"/>
</dbReference>
<comment type="similarity">
    <text evidence="5 6">Belongs to the XseA family.</text>
</comment>
<evidence type="ECO:0000313" key="10">
    <source>
        <dbReference type="Proteomes" id="UP000294678"/>
    </source>
</evidence>
<evidence type="ECO:0000256" key="1">
    <source>
        <dbReference type="ARBA" id="ARBA00022490"/>
    </source>
</evidence>
<comment type="subcellular location">
    <subcellularLocation>
        <location evidence="5 6">Cytoplasm</location>
    </subcellularLocation>
</comment>
<evidence type="ECO:0000259" key="8">
    <source>
        <dbReference type="Pfam" id="PF13742"/>
    </source>
</evidence>
<dbReference type="Gene3D" id="2.40.50.1010">
    <property type="match status" value="1"/>
</dbReference>
<dbReference type="PANTHER" id="PTHR30008">
    <property type="entry name" value="EXODEOXYRIBONUCLEASE 7 LARGE SUBUNIT"/>
    <property type="match status" value="1"/>
</dbReference>
<dbReference type="NCBIfam" id="TIGR00237">
    <property type="entry name" value="xseA"/>
    <property type="match status" value="1"/>
</dbReference>
<evidence type="ECO:0000259" key="7">
    <source>
        <dbReference type="Pfam" id="PF02601"/>
    </source>
</evidence>
<evidence type="ECO:0000313" key="9">
    <source>
        <dbReference type="EMBL" id="TDT71913.1"/>
    </source>
</evidence>
<dbReference type="InterPro" id="IPR003753">
    <property type="entry name" value="Exonuc_VII_L"/>
</dbReference>
<dbReference type="GO" id="GO:0008855">
    <property type="term" value="F:exodeoxyribonuclease VII activity"/>
    <property type="evidence" value="ECO:0007669"/>
    <property type="project" value="UniProtKB-UniRule"/>
</dbReference>
<dbReference type="GO" id="GO:0005737">
    <property type="term" value="C:cytoplasm"/>
    <property type="evidence" value="ECO:0007669"/>
    <property type="project" value="UniProtKB-SubCell"/>
</dbReference>
<keyword evidence="3 5" id="KW-0378">Hydrolase</keyword>
<feature type="domain" description="Exonuclease VII large subunit C-terminal" evidence="7">
    <location>
        <begin position="128"/>
        <end position="326"/>
    </location>
</feature>
<proteinExistence type="inferred from homology"/>
<sequence length="407" mass="47050">MITMSEKIYSVNEINLKIKDFIDNEINFYDLFIKGEISNIKYYKSGHLYFTLKDENSSINCTAFNYRYKKISNDLKNGDLIKLFGRVNFYEKTGQIQILVSFIEKQDKLGSLFEKLERLKKKYREKGWFDTERKKSLPFLPLNIGVVTSEHGAAIHDIINTTKKRFKNANIYLYPAKVQGTGADVEIAKGIDTLSNLDFIDVIIAGRGGGSIEDLWAFNQEITVKAFYYCKKVTISAVGHESDLLLTDLIADKRASTPTQAIEIILPEKKYFYEILNNKYNILNKIIDNKINSKKEKLISSKNNYTLNNINKLIQIKKEVLSNKYNNLNVLIDNKFKFDKKTLLNKIDVLKKVNPLSILEKGYSIVYKDENVVKTMQNFKKNDIIKIRVSDGEFKAKILDIKRSDNE</sequence>
<comment type="catalytic activity">
    <reaction evidence="5 6">
        <text>Exonucleolytic cleavage in either 5'- to 3'- or 3'- to 5'-direction to yield nucleoside 5'-phosphates.</text>
        <dbReference type="EC" id="3.1.11.6"/>
    </reaction>
</comment>
<dbReference type="HAMAP" id="MF_00378">
    <property type="entry name" value="Exonuc_7_L"/>
    <property type="match status" value="1"/>
</dbReference>
<evidence type="ECO:0000256" key="6">
    <source>
        <dbReference type="RuleBase" id="RU004355"/>
    </source>
</evidence>
<dbReference type="AlphaFoldDB" id="A0AA46DZU6"/>
<accession>A0AA46DZU6</accession>
<keyword evidence="1 5" id="KW-0963">Cytoplasm</keyword>